<organism evidence="1 2">
    <name type="scientific">Protopolystoma xenopodis</name>
    <dbReference type="NCBI Taxonomy" id="117903"/>
    <lineage>
        <taxon>Eukaryota</taxon>
        <taxon>Metazoa</taxon>
        <taxon>Spiralia</taxon>
        <taxon>Lophotrochozoa</taxon>
        <taxon>Platyhelminthes</taxon>
        <taxon>Monogenea</taxon>
        <taxon>Polyopisthocotylea</taxon>
        <taxon>Polystomatidea</taxon>
        <taxon>Polystomatidae</taxon>
        <taxon>Protopolystoma</taxon>
    </lineage>
</organism>
<accession>A0A448XSF7</accession>
<name>A0A448XSF7_9PLAT</name>
<dbReference type="EMBL" id="CAAALY010286208">
    <property type="protein sequence ID" value="VEL43866.1"/>
    <property type="molecule type" value="Genomic_DNA"/>
</dbReference>
<dbReference type="Gene3D" id="1.25.10.10">
    <property type="entry name" value="Leucine-rich Repeat Variant"/>
    <property type="match status" value="1"/>
</dbReference>
<proteinExistence type="predicted"/>
<evidence type="ECO:0000313" key="2">
    <source>
        <dbReference type="Proteomes" id="UP000784294"/>
    </source>
</evidence>
<dbReference type="InterPro" id="IPR011989">
    <property type="entry name" value="ARM-like"/>
</dbReference>
<dbReference type="Proteomes" id="UP000784294">
    <property type="component" value="Unassembled WGS sequence"/>
</dbReference>
<dbReference type="AlphaFoldDB" id="A0A448XSF7"/>
<gene>
    <name evidence="1" type="ORF">PXEA_LOCUS37306</name>
</gene>
<comment type="caution">
    <text evidence="1">The sequence shown here is derived from an EMBL/GenBank/DDBJ whole genome shotgun (WGS) entry which is preliminary data.</text>
</comment>
<reference evidence="1" key="1">
    <citation type="submission" date="2018-11" db="EMBL/GenBank/DDBJ databases">
        <authorList>
            <consortium name="Pathogen Informatics"/>
        </authorList>
    </citation>
    <scope>NUCLEOTIDE SEQUENCE</scope>
</reference>
<keyword evidence="2" id="KW-1185">Reference proteome</keyword>
<evidence type="ECO:0000313" key="1">
    <source>
        <dbReference type="EMBL" id="VEL43866.1"/>
    </source>
</evidence>
<dbReference type="OrthoDB" id="435593at2759"/>
<sequence>MQAIAPLSLRALSGHALTQEPFLVEDLFRLTTRLVQHCPVAFLASPTLMLDELLDLAVRALKLCATVASGAATAAGSSSGMLDKTL</sequence>
<protein>
    <submittedName>
        <fullName evidence="1">Uncharacterized protein</fullName>
    </submittedName>
</protein>